<feature type="domain" description="ATPase" evidence="1">
    <location>
        <begin position="17"/>
        <end position="186"/>
    </location>
</feature>
<reference evidence="2 3" key="1">
    <citation type="submission" date="2018-06" db="EMBL/GenBank/DDBJ databases">
        <authorList>
            <consortium name="Pathogen Informatics"/>
            <person name="Doyle S."/>
        </authorList>
    </citation>
    <scope>NUCLEOTIDE SEQUENCE [LARGE SCALE GENOMIC DNA]</scope>
    <source>
        <strain evidence="2 3">NCTC11296</strain>
    </source>
</reference>
<name>A0A377IBP4_AVIPA</name>
<dbReference type="InterPro" id="IPR011579">
    <property type="entry name" value="ATPase_dom"/>
</dbReference>
<sequence>MLSMNDPLYFPRTELASRLLTSLKDGIMHALTLFAPRRMGKTQFLLNDIKPMAEEMGFNVFYFSFMEKSEGEIKKAFNAQLLQFLADVTSGANKFTQALKQLKSVDVLGVGIELENPKTALSVTAVGLINELAEKSKKPILMLLDEVQELAREKGNNDFIQSLRTGLDINQSKIKVIFTGSSTNGLRLMFNDNKAPFFHFAHAIDFPHLGKAFTDFLADVYHARTGKQINKADFYRFFEHFHFTPLYMRSIAQDMIINPDLTLEQAAQYRLSQMAELSETRQEWGKLSLLEREILKLIAGGNSTPYKKATRELLARKIGVDEVSTSTIQGQIRKLEKKELVTRDISKAIKINNPHFLTWVKENCVDENQ</sequence>
<dbReference type="SUPFAM" id="SSF52540">
    <property type="entry name" value="P-loop containing nucleoside triphosphate hydrolases"/>
    <property type="match status" value="1"/>
</dbReference>
<dbReference type="Gene3D" id="3.40.50.300">
    <property type="entry name" value="P-loop containing nucleotide triphosphate hydrolases"/>
    <property type="match status" value="1"/>
</dbReference>
<gene>
    <name evidence="2" type="ORF">NCTC11296_02687</name>
</gene>
<dbReference type="PANTHER" id="PTHR34301">
    <property type="entry name" value="DNA-BINDING PROTEIN-RELATED"/>
    <property type="match status" value="1"/>
</dbReference>
<evidence type="ECO:0000313" key="2">
    <source>
        <dbReference type="EMBL" id="STO72745.1"/>
    </source>
</evidence>
<dbReference type="EC" id="2.9.1.1" evidence="2"/>
<dbReference type="GO" id="GO:0005524">
    <property type="term" value="F:ATP binding"/>
    <property type="evidence" value="ECO:0007669"/>
    <property type="project" value="InterPro"/>
</dbReference>
<dbReference type="Pfam" id="PF01637">
    <property type="entry name" value="ATPase_2"/>
    <property type="match status" value="1"/>
</dbReference>
<dbReference type="Proteomes" id="UP000254465">
    <property type="component" value="Unassembled WGS sequence"/>
</dbReference>
<accession>A0A377IBP4</accession>
<dbReference type="InterPro" id="IPR027417">
    <property type="entry name" value="P-loop_NTPase"/>
</dbReference>
<keyword evidence="2" id="KW-0808">Transferase</keyword>
<dbReference type="EMBL" id="UGHK01000002">
    <property type="protein sequence ID" value="STO72745.1"/>
    <property type="molecule type" value="Genomic_DNA"/>
</dbReference>
<dbReference type="AlphaFoldDB" id="A0A377IBP4"/>
<dbReference type="PANTHER" id="PTHR34301:SF8">
    <property type="entry name" value="ATPASE DOMAIN-CONTAINING PROTEIN"/>
    <property type="match status" value="1"/>
</dbReference>
<dbReference type="GO" id="GO:0004125">
    <property type="term" value="F:L-seryl-tRNA(Sec) selenium transferase activity"/>
    <property type="evidence" value="ECO:0007669"/>
    <property type="project" value="UniProtKB-EC"/>
</dbReference>
<evidence type="ECO:0000313" key="3">
    <source>
        <dbReference type="Proteomes" id="UP000254465"/>
    </source>
</evidence>
<protein>
    <submittedName>
        <fullName evidence="2">Selenocysteine synthase</fullName>
        <ecNumber evidence="2">2.9.1.1</ecNumber>
    </submittedName>
</protein>
<evidence type="ECO:0000259" key="1">
    <source>
        <dbReference type="Pfam" id="PF01637"/>
    </source>
</evidence>
<proteinExistence type="predicted"/>
<organism evidence="2 3">
    <name type="scientific">Avibacterium paragallinarum</name>
    <name type="common">Haemophilus gallinarum</name>
    <dbReference type="NCBI Taxonomy" id="728"/>
    <lineage>
        <taxon>Bacteria</taxon>
        <taxon>Pseudomonadati</taxon>
        <taxon>Pseudomonadota</taxon>
        <taxon>Gammaproteobacteria</taxon>
        <taxon>Pasteurellales</taxon>
        <taxon>Pasteurellaceae</taxon>
        <taxon>Avibacterium</taxon>
    </lineage>
</organism>